<comment type="caution">
    <text evidence="5">The sequence shown here is derived from an EMBL/GenBank/DDBJ whole genome shotgun (WGS) entry which is preliminary data.</text>
</comment>
<accession>A0ABS8P1Q5</accession>
<feature type="region of interest" description="Disordered" evidence="3">
    <location>
        <begin position="116"/>
        <end position="140"/>
    </location>
</feature>
<feature type="compositionally biased region" description="Basic and acidic residues" evidence="3">
    <location>
        <begin position="122"/>
        <end position="133"/>
    </location>
</feature>
<keyword evidence="2" id="KW-0804">Transcription</keyword>
<evidence type="ECO:0000313" key="6">
    <source>
        <dbReference type="Proteomes" id="UP001199469"/>
    </source>
</evidence>
<organism evidence="5 6">
    <name type="scientific">Actinomycetospora endophytica</name>
    <dbReference type="NCBI Taxonomy" id="2291215"/>
    <lineage>
        <taxon>Bacteria</taxon>
        <taxon>Bacillati</taxon>
        <taxon>Actinomycetota</taxon>
        <taxon>Actinomycetes</taxon>
        <taxon>Pseudonocardiales</taxon>
        <taxon>Pseudonocardiaceae</taxon>
        <taxon>Actinomycetospora</taxon>
    </lineage>
</organism>
<sequence>MVDAAVGPAPDLSAATVREGMQRWARANRGVFATHPWTLPLVTGPQRMGPAECGWAEAFLALLDDAAGVPAERAIGLLHVVNAYVRGASVPIRDRAPTAAEVRGAGRADELPRLIGLLPSDDGARGGGDRDGGESDGGESDDALFELGLAAVVDGCLRQAGIE</sequence>
<evidence type="ECO:0000256" key="2">
    <source>
        <dbReference type="ARBA" id="ARBA00023163"/>
    </source>
</evidence>
<feature type="domain" description="Tetracycline repressor TetR C-terminal" evidence="4">
    <location>
        <begin position="10"/>
        <end position="90"/>
    </location>
</feature>
<evidence type="ECO:0000259" key="4">
    <source>
        <dbReference type="Pfam" id="PF02909"/>
    </source>
</evidence>
<dbReference type="InterPro" id="IPR036271">
    <property type="entry name" value="Tet_transcr_reg_TetR-rel_C_sf"/>
</dbReference>
<reference evidence="5 6" key="1">
    <citation type="submission" date="2021-11" db="EMBL/GenBank/DDBJ databases">
        <title>Draft genome sequence of Actinomycetospora sp. SF1 isolated from the rhizosphere soil.</title>
        <authorList>
            <person name="Duangmal K."/>
            <person name="Chantavorakit T."/>
        </authorList>
    </citation>
    <scope>NUCLEOTIDE SEQUENCE [LARGE SCALE GENOMIC DNA]</scope>
    <source>
        <strain evidence="5 6">TBRC 5722</strain>
    </source>
</reference>
<evidence type="ECO:0000256" key="3">
    <source>
        <dbReference type="SAM" id="MobiDB-lite"/>
    </source>
</evidence>
<name>A0ABS8P1Q5_9PSEU</name>
<dbReference type="RefSeq" id="WP_230729877.1">
    <property type="nucleotide sequence ID" value="NZ_JAJNDB010000001.1"/>
</dbReference>
<evidence type="ECO:0000313" key="5">
    <source>
        <dbReference type="EMBL" id="MCD2192188.1"/>
    </source>
</evidence>
<dbReference type="Proteomes" id="UP001199469">
    <property type="component" value="Unassembled WGS sequence"/>
</dbReference>
<proteinExistence type="predicted"/>
<protein>
    <submittedName>
        <fullName evidence="5">TetR/AcrR family transcriptional regulator C-terminal domain-containing protein</fullName>
    </submittedName>
</protein>
<dbReference type="SUPFAM" id="SSF48498">
    <property type="entry name" value="Tetracyclin repressor-like, C-terminal domain"/>
    <property type="match status" value="1"/>
</dbReference>
<evidence type="ECO:0000256" key="1">
    <source>
        <dbReference type="ARBA" id="ARBA00023015"/>
    </source>
</evidence>
<dbReference type="Gene3D" id="1.10.357.10">
    <property type="entry name" value="Tetracycline Repressor, domain 2"/>
    <property type="match status" value="1"/>
</dbReference>
<keyword evidence="1" id="KW-0805">Transcription regulation</keyword>
<dbReference type="InterPro" id="IPR004111">
    <property type="entry name" value="Repressor_TetR_C"/>
</dbReference>
<gene>
    <name evidence="5" type="ORF">LQ327_02110</name>
</gene>
<dbReference type="Pfam" id="PF02909">
    <property type="entry name" value="TetR_C_1"/>
    <property type="match status" value="1"/>
</dbReference>
<keyword evidence="6" id="KW-1185">Reference proteome</keyword>
<dbReference type="EMBL" id="JAJNDB010000001">
    <property type="protein sequence ID" value="MCD2192188.1"/>
    <property type="molecule type" value="Genomic_DNA"/>
</dbReference>